<dbReference type="PANTHER" id="PTHR23336">
    <property type="entry name" value="ZINC FINGER CW-TYPE COILED-COIL DOMAIN PROTEIN 3"/>
    <property type="match status" value="1"/>
</dbReference>
<feature type="region of interest" description="Disordered" evidence="19">
    <location>
        <begin position="1201"/>
        <end position="1250"/>
    </location>
</feature>
<dbReference type="Pfam" id="PF17942">
    <property type="entry name" value="Morc6_S5"/>
    <property type="match status" value="2"/>
</dbReference>
<evidence type="ECO:0000256" key="10">
    <source>
        <dbReference type="ARBA" id="ARBA00022801"/>
    </source>
</evidence>
<keyword evidence="6" id="KW-0540">Nuclease</keyword>
<feature type="region of interest" description="Disordered" evidence="19">
    <location>
        <begin position="499"/>
        <end position="558"/>
    </location>
</feature>
<evidence type="ECO:0000256" key="16">
    <source>
        <dbReference type="ARBA" id="ARBA00023204"/>
    </source>
</evidence>
<protein>
    <recommendedName>
        <fullName evidence="20">SURP motif domain-containing protein</fullName>
    </recommendedName>
</protein>
<evidence type="ECO:0000256" key="1">
    <source>
        <dbReference type="ARBA" id="ARBA00001936"/>
    </source>
</evidence>
<dbReference type="Gene3D" id="3.30.565.10">
    <property type="entry name" value="Histidine kinase-like ATPase, C-terminal domain"/>
    <property type="match status" value="1"/>
</dbReference>
<feature type="compositionally biased region" description="Basic and acidic residues" evidence="19">
    <location>
        <begin position="919"/>
        <end position="931"/>
    </location>
</feature>
<feature type="compositionally biased region" description="Polar residues" evidence="19">
    <location>
        <begin position="904"/>
        <end position="913"/>
    </location>
</feature>
<comment type="cofactor">
    <cofactor evidence="1">
        <name>Mn(2+)</name>
        <dbReference type="ChEBI" id="CHEBI:29035"/>
    </cofactor>
</comment>
<evidence type="ECO:0000256" key="4">
    <source>
        <dbReference type="ARBA" id="ARBA00007845"/>
    </source>
</evidence>
<evidence type="ECO:0000256" key="7">
    <source>
        <dbReference type="ARBA" id="ARBA00022741"/>
    </source>
</evidence>
<keyword evidence="10" id="KW-0378">Hydrolase</keyword>
<evidence type="ECO:0000256" key="15">
    <source>
        <dbReference type="ARBA" id="ARBA00023158"/>
    </source>
</evidence>
<keyword evidence="11" id="KW-0067">ATP-binding</keyword>
<dbReference type="GO" id="GO:0006397">
    <property type="term" value="P:mRNA processing"/>
    <property type="evidence" value="ECO:0007669"/>
    <property type="project" value="UniProtKB-KW"/>
</dbReference>
<keyword evidence="5" id="KW-0507">mRNA processing</keyword>
<dbReference type="GO" id="GO:0004519">
    <property type="term" value="F:endonuclease activity"/>
    <property type="evidence" value="ECO:0007669"/>
    <property type="project" value="UniProtKB-KW"/>
</dbReference>
<evidence type="ECO:0000259" key="20">
    <source>
        <dbReference type="PROSITE" id="PS50128"/>
    </source>
</evidence>
<evidence type="ECO:0000313" key="21">
    <source>
        <dbReference type="EMBL" id="KAG2242746.1"/>
    </source>
</evidence>
<keyword evidence="14 18" id="KW-0175">Coiled coil</keyword>
<evidence type="ECO:0000256" key="19">
    <source>
        <dbReference type="SAM" id="MobiDB-lite"/>
    </source>
</evidence>
<feature type="region of interest" description="Disordered" evidence="19">
    <location>
        <begin position="1114"/>
        <end position="1137"/>
    </location>
</feature>
<dbReference type="SUPFAM" id="SSF55874">
    <property type="entry name" value="ATPase domain of HSP90 chaperone/DNA topoisomerase II/histidine kinase"/>
    <property type="match status" value="1"/>
</dbReference>
<keyword evidence="9" id="KW-0227">DNA damage</keyword>
<feature type="compositionally biased region" description="Polar residues" evidence="19">
    <location>
        <begin position="1115"/>
        <end position="1133"/>
    </location>
</feature>
<evidence type="ECO:0000256" key="12">
    <source>
        <dbReference type="ARBA" id="ARBA00022853"/>
    </source>
</evidence>
<dbReference type="EMBL" id="JAAMPC010000364">
    <property type="protein sequence ID" value="KAG2242746.1"/>
    <property type="molecule type" value="Genomic_DNA"/>
</dbReference>
<evidence type="ECO:0000256" key="18">
    <source>
        <dbReference type="SAM" id="Coils"/>
    </source>
</evidence>
<evidence type="ECO:0000256" key="2">
    <source>
        <dbReference type="ARBA" id="ARBA00001946"/>
    </source>
</evidence>
<sequence length="1285" mass="146343">MDSQTRPKNPGTTHPKPHGVPASTVRGQKRGSRSYADGDPNNLPLKKPRTMVNPHQTGNKIAEPITRRLSRQFWKAGDDKEDERPPRNCGNDAAIKVHPQFLHANATSHKWALGAFAELLDNSLDEACNGATYVHVDSTTNQKDGKSSMLIVQDNGGGMDPNRFRECLSLGYSRKRNVANTVGQYGNGFKTSTMRLGADAIVFTRSRGANAGNTTQSVGMLSYTYLYETRKSEAVVPTVDFELVDNNWVALTHGDRDKWFDNLETIVKWSPYVSQQAMFDQFDLLEEQGTQIVIYNLWDDDEGKLELDLDADGHDIQLRGVNRDEKKIEMAKAYPNSRHFLTYRHSLRSYASILYLRLPPNFRIILRGKEVEHHSLLEDMMMTEDITYKPVASPELSQDEDMVAALKIGFVKDAHHHIDIQGFNVYHKNRLIKPFWRVWNAAGSDGRGVIGVLEANFIQPAHNKQGFERTALLARVENRLNKYQKTYWSKRCHEIGYAPRRMQKNHESGVTEAPTSAEPAQCRPNRNSQKETTQQSDANRTHEIGFRNRTNGLGVSCKETRSVRQAAEFQKQKAQLEPQVRLPKARVQELEKRQKAQLEEKTRNFKNVETKQVAELQRQKRQLELQLRQSKSKIQDLEKRPKSEALVPTVDFELVDNTWVPLTHDSSDKWKLELDFDTDPHDIQLRGVNRDEKKIEMAKAYPNSRHFLTYRHSLRSYASILYLRLPPNFKLILRGREVEHHSLLEDMMMTEDITYRPVASPELSPDHEDMVAALKIGFVKDAHHHIDIQGFNVYHKNRLIKPFWRVWNAAGSDGRGVIGLLEANFIQPAHNKQGFERTALLARVENRLNSYQKTYWCKRCHEIGYAPRRMKKNHESCVTEASQVSTNNDKGSLSNARQKRNSQKEAAQSSVAKTTLEIGLKERTPGVKETRSVNQAAEFQKQKPQLELQVKQSNARIQDLEKRQKVKDVSAKPMAEKQRQKAQPEKKTKNVADEWVVEMQREKGLLESQLKVSQAKNQEFEKSQKAVMDVFQEERCRRDVTEDALRKKLRGAYDVIDTLKMRVNGLEADQAFCKKKKMLSSMQILPLEAPPTDGNLGPLPPSQLTDQEIEDKALQSEQNRSNQAPVSVATHSNPIGIIHPPPDIRSIVETTAQFVSKNGLEFEKKIIASNAKHAKLNFLSSSDPYHAFYQHKLAEYIAQNQDGAPGTDTDGTDLKVDSSGGGDEGEAQPDLQAQFRVPPKPLEPPEPEKYTVRLPEGITGEEVEYIKLTAQFVAEWEVVLDWVAE</sequence>
<feature type="compositionally biased region" description="Polar residues" evidence="19">
    <location>
        <begin position="1"/>
        <end position="12"/>
    </location>
</feature>
<evidence type="ECO:0000313" key="22">
    <source>
        <dbReference type="Proteomes" id="UP000886595"/>
    </source>
</evidence>
<evidence type="ECO:0000256" key="8">
    <source>
        <dbReference type="ARBA" id="ARBA00022759"/>
    </source>
</evidence>
<name>A0A8X7TIX1_BRACI</name>
<keyword evidence="12" id="KW-0156">Chromatin regulator</keyword>
<dbReference type="PROSITE" id="PS50128">
    <property type="entry name" value="SURP"/>
    <property type="match status" value="1"/>
</dbReference>
<accession>A0A8X7TIX1</accession>
<feature type="compositionally biased region" description="Basic and acidic residues" evidence="19">
    <location>
        <begin position="958"/>
        <end position="989"/>
    </location>
</feature>
<reference evidence="21 22" key="1">
    <citation type="submission" date="2020-02" db="EMBL/GenBank/DDBJ databases">
        <authorList>
            <person name="Ma Q."/>
            <person name="Huang Y."/>
            <person name="Song X."/>
            <person name="Pei D."/>
        </authorList>
    </citation>
    <scope>NUCLEOTIDE SEQUENCE [LARGE SCALE GENOMIC DNA]</scope>
    <source>
        <strain evidence="21">Sxm20200214</strain>
        <tissue evidence="21">Leaf</tissue>
    </source>
</reference>
<evidence type="ECO:0000256" key="13">
    <source>
        <dbReference type="ARBA" id="ARBA00022884"/>
    </source>
</evidence>
<feature type="region of interest" description="Disordered" evidence="19">
    <location>
        <begin position="880"/>
        <end position="989"/>
    </location>
</feature>
<evidence type="ECO:0000256" key="3">
    <source>
        <dbReference type="ARBA" id="ARBA00004123"/>
    </source>
</evidence>
<evidence type="ECO:0000256" key="9">
    <source>
        <dbReference type="ARBA" id="ARBA00022763"/>
    </source>
</evidence>
<evidence type="ECO:0000256" key="17">
    <source>
        <dbReference type="ARBA" id="ARBA00023242"/>
    </source>
</evidence>
<dbReference type="InterPro" id="IPR041006">
    <property type="entry name" value="Morc_S5"/>
</dbReference>
<comment type="subcellular location">
    <subcellularLocation>
        <location evidence="3">Nucleus</location>
    </subcellularLocation>
</comment>
<dbReference type="GO" id="GO:0006325">
    <property type="term" value="P:chromatin organization"/>
    <property type="evidence" value="ECO:0007669"/>
    <property type="project" value="UniProtKB-KW"/>
</dbReference>
<dbReference type="GO" id="GO:0005524">
    <property type="term" value="F:ATP binding"/>
    <property type="evidence" value="ECO:0007669"/>
    <property type="project" value="UniProtKB-KW"/>
</dbReference>
<dbReference type="PANTHER" id="PTHR23336:SF72">
    <property type="entry name" value="PROTEIN MICRORCHIDIA 5"/>
    <property type="match status" value="1"/>
</dbReference>
<dbReference type="GO" id="GO:0006281">
    <property type="term" value="P:DNA repair"/>
    <property type="evidence" value="ECO:0007669"/>
    <property type="project" value="UniProtKB-KW"/>
</dbReference>
<dbReference type="Pfam" id="PF13589">
    <property type="entry name" value="HATPase_c_3"/>
    <property type="match status" value="1"/>
</dbReference>
<gene>
    <name evidence="21" type="ORF">Bca52824_095409</name>
</gene>
<organism evidence="21 22">
    <name type="scientific">Brassica carinata</name>
    <name type="common">Ethiopian mustard</name>
    <name type="synonym">Abyssinian cabbage</name>
    <dbReference type="NCBI Taxonomy" id="52824"/>
    <lineage>
        <taxon>Eukaryota</taxon>
        <taxon>Viridiplantae</taxon>
        <taxon>Streptophyta</taxon>
        <taxon>Embryophyta</taxon>
        <taxon>Tracheophyta</taxon>
        <taxon>Spermatophyta</taxon>
        <taxon>Magnoliopsida</taxon>
        <taxon>eudicotyledons</taxon>
        <taxon>Gunneridae</taxon>
        <taxon>Pentapetalae</taxon>
        <taxon>rosids</taxon>
        <taxon>malvids</taxon>
        <taxon>Brassicales</taxon>
        <taxon>Brassicaceae</taxon>
        <taxon>Brassiceae</taxon>
        <taxon>Brassica</taxon>
    </lineage>
</organism>
<dbReference type="Proteomes" id="UP000886595">
    <property type="component" value="Unassembled WGS sequence"/>
</dbReference>
<feature type="region of interest" description="Disordered" evidence="19">
    <location>
        <begin position="1"/>
        <end position="68"/>
    </location>
</feature>
<comment type="similarity">
    <text evidence="4">Belongs to the MORC ATPase protein family.</text>
</comment>
<feature type="compositionally biased region" description="Polar residues" evidence="19">
    <location>
        <begin position="880"/>
        <end position="896"/>
    </location>
</feature>
<dbReference type="InterPro" id="IPR036890">
    <property type="entry name" value="HATPase_C_sf"/>
</dbReference>
<dbReference type="GO" id="GO:0031349">
    <property type="term" value="P:positive regulation of defense response"/>
    <property type="evidence" value="ECO:0007669"/>
    <property type="project" value="UniProtKB-ARBA"/>
</dbReference>
<comment type="cofactor">
    <cofactor evidence="2">
        <name>Mg(2+)</name>
        <dbReference type="ChEBI" id="CHEBI:18420"/>
    </cofactor>
</comment>
<dbReference type="Gene3D" id="1.10.10.790">
    <property type="entry name" value="Surp module"/>
    <property type="match status" value="1"/>
</dbReference>
<feature type="compositionally biased region" description="Polar residues" evidence="19">
    <location>
        <begin position="524"/>
        <end position="538"/>
    </location>
</feature>
<evidence type="ECO:0000256" key="6">
    <source>
        <dbReference type="ARBA" id="ARBA00022722"/>
    </source>
</evidence>
<feature type="coiled-coil region" evidence="18">
    <location>
        <begin position="584"/>
        <end position="640"/>
    </location>
</feature>
<dbReference type="InterPro" id="IPR045261">
    <property type="entry name" value="MORC_ATPase"/>
</dbReference>
<keyword evidence="16" id="KW-0234">DNA repair</keyword>
<feature type="domain" description="SURP motif" evidence="20">
    <location>
        <begin position="1147"/>
        <end position="1189"/>
    </location>
</feature>
<dbReference type="InterPro" id="IPR035967">
    <property type="entry name" value="SWAP/Surp_sf"/>
</dbReference>
<evidence type="ECO:0000256" key="11">
    <source>
        <dbReference type="ARBA" id="ARBA00022840"/>
    </source>
</evidence>
<dbReference type="Pfam" id="PF01805">
    <property type="entry name" value="Surp"/>
    <property type="match status" value="1"/>
</dbReference>
<keyword evidence="15" id="KW-0943">RNA-mediated gene silencing</keyword>
<evidence type="ECO:0000256" key="14">
    <source>
        <dbReference type="ARBA" id="ARBA00023054"/>
    </source>
</evidence>
<dbReference type="GO" id="GO:0031047">
    <property type="term" value="P:regulatory ncRNA-mediated gene silencing"/>
    <property type="evidence" value="ECO:0007669"/>
    <property type="project" value="UniProtKB-KW"/>
</dbReference>
<dbReference type="GO" id="GO:0005634">
    <property type="term" value="C:nucleus"/>
    <property type="evidence" value="ECO:0007669"/>
    <property type="project" value="UniProtKB-SubCell"/>
</dbReference>
<dbReference type="FunFam" id="3.30.565.10:FF:000075">
    <property type="entry name" value="MORC family CW-type zinc finger protein 4"/>
    <property type="match status" value="1"/>
</dbReference>
<dbReference type="InterPro" id="IPR000061">
    <property type="entry name" value="Surp"/>
</dbReference>
<dbReference type="OrthoDB" id="447637at2759"/>
<keyword evidence="13" id="KW-0694">RNA-binding</keyword>
<proteinExistence type="inferred from homology"/>
<dbReference type="SUPFAM" id="SSF109905">
    <property type="entry name" value="Surp module (SWAP domain)"/>
    <property type="match status" value="1"/>
</dbReference>
<evidence type="ECO:0000256" key="5">
    <source>
        <dbReference type="ARBA" id="ARBA00022664"/>
    </source>
</evidence>
<dbReference type="SMART" id="SM00648">
    <property type="entry name" value="SWAP"/>
    <property type="match status" value="1"/>
</dbReference>
<keyword evidence="22" id="KW-1185">Reference proteome</keyword>
<keyword evidence="8" id="KW-0255">Endonuclease</keyword>
<dbReference type="GO" id="GO:0016887">
    <property type="term" value="F:ATP hydrolysis activity"/>
    <property type="evidence" value="ECO:0007669"/>
    <property type="project" value="InterPro"/>
</dbReference>
<comment type="caution">
    <text evidence="21">The sequence shown here is derived from an EMBL/GenBank/DDBJ whole genome shotgun (WGS) entry which is preliminary data.</text>
</comment>
<dbReference type="FunFam" id="1.10.10.790:FF:000002">
    <property type="entry name" value="Splicing factor 3A subunit 1"/>
    <property type="match status" value="1"/>
</dbReference>
<dbReference type="GO" id="GO:0003723">
    <property type="term" value="F:RNA binding"/>
    <property type="evidence" value="ECO:0007669"/>
    <property type="project" value="UniProtKB-KW"/>
</dbReference>
<keyword evidence="7" id="KW-0547">Nucleotide-binding</keyword>
<keyword evidence="17" id="KW-0539">Nucleus</keyword>